<gene>
    <name evidence="9" type="primary">LOC103372948</name>
</gene>
<organism evidence="8 9">
    <name type="scientific">Stegastes partitus</name>
    <name type="common">bicolor damselfish</name>
    <dbReference type="NCBI Taxonomy" id="144197"/>
    <lineage>
        <taxon>Eukaryota</taxon>
        <taxon>Metazoa</taxon>
        <taxon>Chordata</taxon>
        <taxon>Craniata</taxon>
        <taxon>Vertebrata</taxon>
        <taxon>Euteleostomi</taxon>
        <taxon>Actinopterygii</taxon>
        <taxon>Neopterygii</taxon>
        <taxon>Teleostei</taxon>
        <taxon>Neoteleostei</taxon>
        <taxon>Acanthomorphata</taxon>
        <taxon>Ovalentaria</taxon>
        <taxon>Pomacentridae</taxon>
        <taxon>Stegastes</taxon>
    </lineage>
</organism>
<evidence type="ECO:0000256" key="4">
    <source>
        <dbReference type="ARBA" id="ARBA00023319"/>
    </source>
</evidence>
<keyword evidence="5" id="KW-0391">Immunity</keyword>
<sequence>MIVSFQSGSSEDVLTPFKDVLMALEGDTVTLSCNYSGSVDYLFWYQQKSSSSPQFLIQEHSEKIERLSFNHDKQSKKFHLQISSAAVTDSAVYYCALRPAGANKMIFGSGTRLTIEPRAEYEPSYFKLQHDGTTACLATGFSRHNAALGHRNYSNLFNDSEAVRISPDLALYNQVIFLDDGEDACEESSGEDVPCVDTMSPDKTVSMASVAVLGLRVILFKTIVFNVLLTMRLWISQ</sequence>
<dbReference type="PANTHER" id="PTHR19367:SF18">
    <property type="entry name" value="T CELL RECEPTOR ALPHA VARIABLE 16"/>
    <property type="match status" value="1"/>
</dbReference>
<dbReference type="SUPFAM" id="SSF48726">
    <property type="entry name" value="Immunoglobulin"/>
    <property type="match status" value="1"/>
</dbReference>
<dbReference type="Proteomes" id="UP000694891">
    <property type="component" value="Unplaced"/>
</dbReference>
<dbReference type="GeneID" id="103372948"/>
<dbReference type="PANTHER" id="PTHR19367">
    <property type="entry name" value="T-CELL RECEPTOR ALPHA CHAIN V REGION"/>
    <property type="match status" value="1"/>
</dbReference>
<keyword evidence="6" id="KW-0472">Membrane</keyword>
<keyword evidence="5" id="KW-1279">T cell receptor</keyword>
<keyword evidence="4" id="KW-0393">Immunoglobulin domain</keyword>
<evidence type="ECO:0000256" key="6">
    <source>
        <dbReference type="SAM" id="Phobius"/>
    </source>
</evidence>
<accession>A0A9Y4NPN8</accession>
<name>A0A9Y4NPN8_9TELE</name>
<dbReference type="InterPro" id="IPR003599">
    <property type="entry name" value="Ig_sub"/>
</dbReference>
<dbReference type="CDD" id="cd04983">
    <property type="entry name" value="IgV_TCR_alpha"/>
    <property type="match status" value="1"/>
</dbReference>
<evidence type="ECO:0000256" key="5">
    <source>
        <dbReference type="ARBA" id="ARBA00043266"/>
    </source>
</evidence>
<evidence type="ECO:0000256" key="3">
    <source>
        <dbReference type="ARBA" id="ARBA00023170"/>
    </source>
</evidence>
<dbReference type="SMART" id="SM00409">
    <property type="entry name" value="IG"/>
    <property type="match status" value="1"/>
</dbReference>
<feature type="domain" description="Ig-like" evidence="7">
    <location>
        <begin position="16"/>
        <end position="95"/>
    </location>
</feature>
<proteinExistence type="predicted"/>
<feature type="transmembrane region" description="Helical" evidence="6">
    <location>
        <begin position="205"/>
        <end position="229"/>
    </location>
</feature>
<dbReference type="PROSITE" id="PS50835">
    <property type="entry name" value="IG_LIKE"/>
    <property type="match status" value="1"/>
</dbReference>
<dbReference type="RefSeq" id="XP_008300949.1">
    <property type="nucleotide sequence ID" value="XM_008302727.1"/>
</dbReference>
<evidence type="ECO:0000259" key="7">
    <source>
        <dbReference type="PROSITE" id="PS50835"/>
    </source>
</evidence>
<evidence type="ECO:0000256" key="1">
    <source>
        <dbReference type="ARBA" id="ARBA00022729"/>
    </source>
</evidence>
<keyword evidence="8" id="KW-1185">Reference proteome</keyword>
<evidence type="ECO:0000256" key="2">
    <source>
        <dbReference type="ARBA" id="ARBA00023130"/>
    </source>
</evidence>
<dbReference type="SMART" id="SM00406">
    <property type="entry name" value="IGv"/>
    <property type="match status" value="1"/>
</dbReference>
<protein>
    <submittedName>
        <fullName evidence="9">Uncharacterized protein LOC103372948</fullName>
    </submittedName>
</protein>
<evidence type="ECO:0000313" key="9">
    <source>
        <dbReference type="RefSeq" id="XP_008300949.1"/>
    </source>
</evidence>
<reference evidence="9" key="2">
    <citation type="submission" date="2025-08" db="UniProtKB">
        <authorList>
            <consortium name="RefSeq"/>
        </authorList>
    </citation>
    <scope>IDENTIFICATION</scope>
</reference>
<evidence type="ECO:0000313" key="8">
    <source>
        <dbReference type="Proteomes" id="UP000694891"/>
    </source>
</evidence>
<dbReference type="AlphaFoldDB" id="A0A9Y4NPN8"/>
<dbReference type="InterPro" id="IPR036179">
    <property type="entry name" value="Ig-like_dom_sf"/>
</dbReference>
<dbReference type="GO" id="GO:0002250">
    <property type="term" value="P:adaptive immune response"/>
    <property type="evidence" value="ECO:0007669"/>
    <property type="project" value="UniProtKB-KW"/>
</dbReference>
<dbReference type="Pfam" id="PF07686">
    <property type="entry name" value="V-set"/>
    <property type="match status" value="1"/>
</dbReference>
<dbReference type="Gene3D" id="2.60.40.10">
    <property type="entry name" value="Immunoglobulins"/>
    <property type="match status" value="1"/>
</dbReference>
<keyword evidence="6" id="KW-1133">Transmembrane helix</keyword>
<dbReference type="InterPro" id="IPR013783">
    <property type="entry name" value="Ig-like_fold"/>
</dbReference>
<keyword evidence="6" id="KW-0812">Transmembrane</keyword>
<keyword evidence="1" id="KW-0732">Signal</keyword>
<dbReference type="InterPro" id="IPR051287">
    <property type="entry name" value="TCR_variable_region"/>
</dbReference>
<dbReference type="InterPro" id="IPR007110">
    <property type="entry name" value="Ig-like_dom"/>
</dbReference>
<dbReference type="InterPro" id="IPR013106">
    <property type="entry name" value="Ig_V-set"/>
</dbReference>
<keyword evidence="2" id="KW-1064">Adaptive immunity</keyword>
<dbReference type="GO" id="GO:0042101">
    <property type="term" value="C:T cell receptor complex"/>
    <property type="evidence" value="ECO:0007669"/>
    <property type="project" value="UniProtKB-KW"/>
</dbReference>
<keyword evidence="3" id="KW-0675">Receptor</keyword>
<reference evidence="9" key="1">
    <citation type="journal article" date="2004" name="Dev. Comp. Immunol.">
        <title>Allelic polymorphism of TCRalpha chain constant domain genes in the bicolor damselfish.</title>
        <authorList>
            <person name="Criscitiello M.F."/>
            <person name="Kamper S.M."/>
            <person name="McKinney E.C."/>
        </authorList>
    </citation>
    <scope>NUCLEOTIDE SEQUENCE</scope>
</reference>